<name>A0A7R7IEK3_9FIRM</name>
<dbReference type="Gene3D" id="1.20.1090.10">
    <property type="entry name" value="Dehydroquinate synthase-like - alpha domain"/>
    <property type="match status" value="1"/>
</dbReference>
<dbReference type="GO" id="GO:0046872">
    <property type="term" value="F:metal ion binding"/>
    <property type="evidence" value="ECO:0007669"/>
    <property type="project" value="UniProtKB-KW"/>
</dbReference>
<keyword evidence="5 9" id="KW-0862">Zinc</keyword>
<evidence type="ECO:0000256" key="4">
    <source>
        <dbReference type="ARBA" id="ARBA00022741"/>
    </source>
</evidence>
<comment type="caution">
    <text evidence="9">Lacks conserved residue(s) required for the propagation of feature annotation.</text>
</comment>
<dbReference type="PANTHER" id="PTHR43622:SF1">
    <property type="entry name" value="3-DEHYDROQUINATE SYNTHASE"/>
    <property type="match status" value="1"/>
</dbReference>
<dbReference type="GO" id="GO:0003856">
    <property type="term" value="F:3-dehydroquinate synthase activity"/>
    <property type="evidence" value="ECO:0007669"/>
    <property type="project" value="UniProtKB-UniRule"/>
</dbReference>
<dbReference type="RefSeq" id="WP_271712335.1">
    <property type="nucleotide sequence ID" value="NZ_AP024169.1"/>
</dbReference>
<evidence type="ECO:0000256" key="2">
    <source>
        <dbReference type="ARBA" id="ARBA00001947"/>
    </source>
</evidence>
<dbReference type="Pfam" id="PF01761">
    <property type="entry name" value="DHQ_synthase"/>
    <property type="match status" value="1"/>
</dbReference>
<keyword evidence="6 9" id="KW-0520">NAD</keyword>
<proteinExistence type="inferred from homology"/>
<feature type="domain" description="3-dehydroquinate synthase N-terminal" evidence="11">
    <location>
        <begin position="70"/>
        <end position="179"/>
    </location>
</feature>
<comment type="cofactor">
    <cofactor evidence="9">
        <name>Co(2+)</name>
        <dbReference type="ChEBI" id="CHEBI:48828"/>
    </cofactor>
    <cofactor evidence="9">
        <name>Zn(2+)</name>
        <dbReference type="ChEBI" id="CHEBI:29105"/>
    </cofactor>
    <text evidence="9">Binds 1 divalent metal cation per subunit. Can use either Co(2+) or Zn(2+).</text>
</comment>
<evidence type="ECO:0000259" key="11">
    <source>
        <dbReference type="Pfam" id="PF01761"/>
    </source>
</evidence>
<dbReference type="InterPro" id="IPR056179">
    <property type="entry name" value="DHQS_C"/>
</dbReference>
<evidence type="ECO:0000256" key="6">
    <source>
        <dbReference type="ARBA" id="ARBA00023027"/>
    </source>
</evidence>
<evidence type="ECO:0000313" key="13">
    <source>
        <dbReference type="EMBL" id="BCN31193.1"/>
    </source>
</evidence>
<comment type="function">
    <text evidence="9">Catalyzes the conversion of 3-deoxy-D-arabino-heptulosonate 7-phosphate (DAHP) to dehydroquinate (DHQ).</text>
</comment>
<dbReference type="PANTHER" id="PTHR43622">
    <property type="entry name" value="3-DEHYDROQUINATE SYNTHASE"/>
    <property type="match status" value="1"/>
</dbReference>
<comment type="cofactor">
    <cofactor evidence="1 9">
        <name>NAD(+)</name>
        <dbReference type="ChEBI" id="CHEBI:57540"/>
    </cofactor>
</comment>
<dbReference type="UniPathway" id="UPA00053">
    <property type="reaction ID" value="UER00085"/>
</dbReference>
<evidence type="ECO:0000259" key="12">
    <source>
        <dbReference type="Pfam" id="PF24621"/>
    </source>
</evidence>
<dbReference type="GO" id="GO:0005737">
    <property type="term" value="C:cytoplasm"/>
    <property type="evidence" value="ECO:0007669"/>
    <property type="project" value="UniProtKB-SubCell"/>
</dbReference>
<dbReference type="InterPro" id="IPR030960">
    <property type="entry name" value="DHQS/DOIS_N"/>
</dbReference>
<feature type="domain" description="3-dehydroquinate synthase C-terminal" evidence="12">
    <location>
        <begin position="184"/>
        <end position="326"/>
    </location>
</feature>
<dbReference type="GO" id="GO:0000166">
    <property type="term" value="F:nucleotide binding"/>
    <property type="evidence" value="ECO:0007669"/>
    <property type="project" value="UniProtKB-KW"/>
</dbReference>
<feature type="binding site" evidence="9">
    <location>
        <position position="187"/>
    </location>
    <ligand>
        <name>Zn(2+)</name>
        <dbReference type="ChEBI" id="CHEBI:29105"/>
    </ligand>
</feature>
<protein>
    <recommendedName>
        <fullName evidence="9 10">3-dehydroquinate synthase</fullName>
        <shortName evidence="9">DHQS</shortName>
        <ecNumber evidence="9 10">4.2.3.4</ecNumber>
    </recommendedName>
</protein>
<dbReference type="CDD" id="cd08195">
    <property type="entry name" value="DHQS"/>
    <property type="match status" value="1"/>
</dbReference>
<dbReference type="AlphaFoldDB" id="A0A7R7IEK3"/>
<evidence type="ECO:0000256" key="3">
    <source>
        <dbReference type="ARBA" id="ARBA00022723"/>
    </source>
</evidence>
<dbReference type="HAMAP" id="MF_00110">
    <property type="entry name" value="DHQ_synthase"/>
    <property type="match status" value="1"/>
</dbReference>
<comment type="similarity">
    <text evidence="9">Belongs to the sugar phosphate cyclases superfamily. Dehydroquinate synthase family.</text>
</comment>
<keyword evidence="9" id="KW-0028">Amino-acid biosynthesis</keyword>
<dbReference type="GO" id="GO:0009073">
    <property type="term" value="P:aromatic amino acid family biosynthetic process"/>
    <property type="evidence" value="ECO:0007669"/>
    <property type="project" value="UniProtKB-KW"/>
</dbReference>
<accession>A0A7R7IEK3</accession>
<dbReference type="KEGG" id="ahb:bsdtb5_24880"/>
<comment type="pathway">
    <text evidence="9">Metabolic intermediate biosynthesis; chorismate biosynthesis; chorismate from D-erythrose 4-phosphate and phosphoenolpyruvate: step 2/7.</text>
</comment>
<evidence type="ECO:0000256" key="9">
    <source>
        <dbReference type="HAMAP-Rule" id="MF_00110"/>
    </source>
</evidence>
<dbReference type="NCBIfam" id="TIGR01357">
    <property type="entry name" value="aroB"/>
    <property type="match status" value="1"/>
</dbReference>
<dbReference type="GO" id="GO:0008652">
    <property type="term" value="P:amino acid biosynthetic process"/>
    <property type="evidence" value="ECO:0007669"/>
    <property type="project" value="UniProtKB-KW"/>
</dbReference>
<feature type="binding site" evidence="9">
    <location>
        <begin position="108"/>
        <end position="112"/>
    </location>
    <ligand>
        <name>NAD(+)</name>
        <dbReference type="ChEBI" id="CHEBI:57540"/>
    </ligand>
</feature>
<comment type="cofactor">
    <cofactor evidence="2">
        <name>Zn(2+)</name>
        <dbReference type="ChEBI" id="CHEBI:29105"/>
    </cofactor>
</comment>
<keyword evidence="9" id="KW-0057">Aromatic amino acid biosynthesis</keyword>
<keyword evidence="3 9" id="KW-0479">Metal-binding</keyword>
<dbReference type="EC" id="4.2.3.4" evidence="9 10"/>
<comment type="subcellular location">
    <subcellularLocation>
        <location evidence="9">Cytoplasm</location>
    </subcellularLocation>
</comment>
<dbReference type="FunFam" id="3.40.50.1970:FF:000007">
    <property type="entry name" value="Pentafunctional AROM polypeptide"/>
    <property type="match status" value="1"/>
</dbReference>
<evidence type="ECO:0000256" key="1">
    <source>
        <dbReference type="ARBA" id="ARBA00001911"/>
    </source>
</evidence>
<keyword evidence="14" id="KW-1185">Reference proteome</keyword>
<dbReference type="Proteomes" id="UP000595897">
    <property type="component" value="Chromosome"/>
</dbReference>
<feature type="binding site" evidence="9">
    <location>
        <position position="266"/>
    </location>
    <ligand>
        <name>Zn(2+)</name>
        <dbReference type="ChEBI" id="CHEBI:29105"/>
    </ligand>
</feature>
<keyword evidence="4 9" id="KW-0547">Nucleotide-binding</keyword>
<dbReference type="Pfam" id="PF24621">
    <property type="entry name" value="DHQS_C"/>
    <property type="match status" value="1"/>
</dbReference>
<feature type="binding site" evidence="9">
    <location>
        <begin position="132"/>
        <end position="133"/>
    </location>
    <ligand>
        <name>NAD(+)</name>
        <dbReference type="ChEBI" id="CHEBI:57540"/>
    </ligand>
</feature>
<evidence type="ECO:0000256" key="8">
    <source>
        <dbReference type="ARBA" id="ARBA00023285"/>
    </source>
</evidence>
<dbReference type="GO" id="GO:0009423">
    <property type="term" value="P:chorismate biosynthetic process"/>
    <property type="evidence" value="ECO:0007669"/>
    <property type="project" value="UniProtKB-UniRule"/>
</dbReference>
<dbReference type="EMBL" id="AP024169">
    <property type="protein sequence ID" value="BCN31193.1"/>
    <property type="molecule type" value="Genomic_DNA"/>
</dbReference>
<dbReference type="PIRSF" id="PIRSF001455">
    <property type="entry name" value="DHQ_synth"/>
    <property type="match status" value="1"/>
</dbReference>
<dbReference type="InterPro" id="IPR050071">
    <property type="entry name" value="Dehydroquinate_synthase"/>
</dbReference>
<feature type="binding site" evidence="9">
    <location>
        <position position="145"/>
    </location>
    <ligand>
        <name>NAD(+)</name>
        <dbReference type="ChEBI" id="CHEBI:57540"/>
    </ligand>
</feature>
<keyword evidence="7 9" id="KW-0456">Lyase</keyword>
<dbReference type="Gene3D" id="3.40.50.1970">
    <property type="match status" value="1"/>
</dbReference>
<comment type="catalytic activity">
    <reaction evidence="9">
        <text>7-phospho-2-dehydro-3-deoxy-D-arabino-heptonate = 3-dehydroquinate + phosphate</text>
        <dbReference type="Rhea" id="RHEA:21968"/>
        <dbReference type="ChEBI" id="CHEBI:32364"/>
        <dbReference type="ChEBI" id="CHEBI:43474"/>
        <dbReference type="ChEBI" id="CHEBI:58394"/>
        <dbReference type="EC" id="4.2.3.4"/>
    </reaction>
</comment>
<evidence type="ECO:0000256" key="10">
    <source>
        <dbReference type="NCBIfam" id="TIGR01357"/>
    </source>
</evidence>
<dbReference type="InterPro" id="IPR030963">
    <property type="entry name" value="DHQ_synth_fam"/>
</dbReference>
<evidence type="ECO:0000256" key="5">
    <source>
        <dbReference type="ARBA" id="ARBA00022833"/>
    </source>
</evidence>
<feature type="binding site" evidence="9">
    <location>
        <position position="250"/>
    </location>
    <ligand>
        <name>Zn(2+)</name>
        <dbReference type="ChEBI" id="CHEBI:29105"/>
    </ligand>
</feature>
<evidence type="ECO:0000256" key="7">
    <source>
        <dbReference type="ARBA" id="ARBA00023239"/>
    </source>
</evidence>
<sequence>MGYKINVHYEEKPCYDIIIKESYDYLIDELNKLDIKNRKLCIVSDSTVGKYYLEELSDRIKESTSIIESFVFQAGEENKNLNTVQNVYEYLIEKQFDRNDILVALGGGVVGDLTGFAAATYLRGIRFVQVPTSLLSMVDSSIGGKTGVDFNAYKNMVGAFHQPKLVYMNVSVLKTLTDIQYFSGYGEIIKHGLIKDKEYFKWLKENTMLLKIRDTNTLEETIYRSCLIKKEVVEKDPTEKGDRALLNFGHTLGHAIEKLMNFTLLHGECVAIGMAAAAHLSYNKGYLTKEELTDILETIHEFELPTTVSNLDPNDIVKASKNDKKMEAGKIKFILLNGIGNAIIDDTITDEDMLKALSMIIK</sequence>
<dbReference type="SUPFAM" id="SSF56796">
    <property type="entry name" value="Dehydroquinate synthase-like"/>
    <property type="match status" value="1"/>
</dbReference>
<gene>
    <name evidence="9 13" type="primary">aroB</name>
    <name evidence="13" type="ORF">bsdtb5_24880</name>
</gene>
<evidence type="ECO:0000313" key="14">
    <source>
        <dbReference type="Proteomes" id="UP000595897"/>
    </source>
</evidence>
<organism evidence="13 14">
    <name type="scientific">Anaeromicropila herbilytica</name>
    <dbReference type="NCBI Taxonomy" id="2785025"/>
    <lineage>
        <taxon>Bacteria</taxon>
        <taxon>Bacillati</taxon>
        <taxon>Bacillota</taxon>
        <taxon>Clostridia</taxon>
        <taxon>Lachnospirales</taxon>
        <taxon>Lachnospiraceae</taxon>
        <taxon>Anaeromicropila</taxon>
    </lineage>
</organism>
<dbReference type="InterPro" id="IPR016037">
    <property type="entry name" value="DHQ_synth_AroB"/>
</dbReference>
<keyword evidence="8 9" id="KW-0170">Cobalt</keyword>
<feature type="binding site" evidence="9">
    <location>
        <position position="154"/>
    </location>
    <ligand>
        <name>NAD(+)</name>
        <dbReference type="ChEBI" id="CHEBI:57540"/>
    </ligand>
</feature>
<reference evidence="13 14" key="1">
    <citation type="submission" date="2020-11" db="EMBL/GenBank/DDBJ databases">
        <title>Draft genome sequencing of a Lachnospiraceae strain isolated from anoxic soil subjected to BSD treatment.</title>
        <authorList>
            <person name="Uek A."/>
            <person name="Tonouchi A."/>
        </authorList>
    </citation>
    <scope>NUCLEOTIDE SEQUENCE [LARGE SCALE GENOMIC DNA]</scope>
    <source>
        <strain evidence="13 14">TB5</strain>
    </source>
</reference>
<keyword evidence="9" id="KW-0963">Cytoplasm</keyword>